<dbReference type="Ensembl" id="ENSGALT00010062477.1">
    <property type="protein sequence ID" value="ENSGALP00010038635.1"/>
    <property type="gene ID" value="ENSGALG00010025602.1"/>
</dbReference>
<reference evidence="1" key="3">
    <citation type="submission" date="2025-09" db="UniProtKB">
        <authorList>
            <consortium name="Ensembl"/>
        </authorList>
    </citation>
    <scope>IDENTIFICATION</scope>
    <source>
        <strain evidence="1">broiler</strain>
    </source>
</reference>
<proteinExistence type="predicted"/>
<dbReference type="GeneTree" id="ENSGT01090000263345"/>
<dbReference type="AlphaFoldDB" id="A0A8V1AB35"/>
<reference evidence="1" key="2">
    <citation type="submission" date="2025-08" db="UniProtKB">
        <authorList>
            <consortium name="Ensembl"/>
        </authorList>
    </citation>
    <scope>IDENTIFICATION</scope>
    <source>
        <strain evidence="1">broiler</strain>
    </source>
</reference>
<reference evidence="1" key="1">
    <citation type="submission" date="2020-11" db="EMBL/GenBank/DDBJ databases">
        <title>Gallus gallus (Chicken) genome, bGalGal1, GRCg7b, maternal haplotype autosomes + Z &amp; W.</title>
        <authorList>
            <person name="Warren W."/>
            <person name="Formenti G."/>
            <person name="Fedrigo O."/>
            <person name="Haase B."/>
            <person name="Mountcastle J."/>
            <person name="Balacco J."/>
            <person name="Tracey A."/>
            <person name="Schneider V."/>
            <person name="Okimoto R."/>
            <person name="Cheng H."/>
            <person name="Hawken R."/>
            <person name="Howe K."/>
            <person name="Jarvis E.D."/>
        </authorList>
    </citation>
    <scope>NUCLEOTIDE SEQUENCE [LARGE SCALE GENOMIC DNA]</scope>
    <source>
        <strain evidence="1">Broiler</strain>
    </source>
</reference>
<dbReference type="InterPro" id="IPR057129">
    <property type="entry name" value="MIAC"/>
</dbReference>
<accession>A0A8V1AB35</accession>
<dbReference type="Proteomes" id="UP000000539">
    <property type="component" value="Chromosome 34"/>
</dbReference>
<evidence type="ECO:0000313" key="1">
    <source>
        <dbReference type="Ensembl" id="ENSGALP00010038635.1"/>
    </source>
</evidence>
<evidence type="ECO:0000313" key="2">
    <source>
        <dbReference type="Proteomes" id="UP000000539"/>
    </source>
</evidence>
<sequence>IDSAGDPMLSSLRSSVEAKMQRTSWKVRKSSTVTACPVVVSLCSWKGRRGGEFSQEQWKVPQWVV</sequence>
<protein>
    <submittedName>
        <fullName evidence="1">Uncharacterized protein</fullName>
    </submittedName>
</protein>
<organism evidence="1 2">
    <name type="scientific">Gallus gallus</name>
    <name type="common">Chicken</name>
    <dbReference type="NCBI Taxonomy" id="9031"/>
    <lineage>
        <taxon>Eukaryota</taxon>
        <taxon>Metazoa</taxon>
        <taxon>Chordata</taxon>
        <taxon>Craniata</taxon>
        <taxon>Vertebrata</taxon>
        <taxon>Euteleostomi</taxon>
        <taxon>Archelosauria</taxon>
        <taxon>Archosauria</taxon>
        <taxon>Dinosauria</taxon>
        <taxon>Saurischia</taxon>
        <taxon>Theropoda</taxon>
        <taxon>Coelurosauria</taxon>
        <taxon>Aves</taxon>
        <taxon>Neognathae</taxon>
        <taxon>Galloanserae</taxon>
        <taxon>Galliformes</taxon>
        <taxon>Phasianidae</taxon>
        <taxon>Phasianinae</taxon>
        <taxon>Gallus</taxon>
    </lineage>
</organism>
<dbReference type="Pfam" id="PF23701">
    <property type="entry name" value="MIAC"/>
    <property type="match status" value="1"/>
</dbReference>
<keyword evidence="2" id="KW-1185">Reference proteome</keyword>
<name>A0A8V1AB35_CHICK</name>